<dbReference type="CDD" id="cd22343">
    <property type="entry name" value="PDDEXK_lambda_exonuclease-like"/>
    <property type="match status" value="1"/>
</dbReference>
<dbReference type="SUPFAM" id="SSF52980">
    <property type="entry name" value="Restriction endonuclease-like"/>
    <property type="match status" value="1"/>
</dbReference>
<name>A0AA38HQ42_9CUCU</name>
<dbReference type="InterPro" id="IPR051703">
    <property type="entry name" value="NF-kappa-B_Signaling_Reg"/>
</dbReference>
<feature type="domain" description="YqaJ viral recombinase" evidence="1">
    <location>
        <begin position="58"/>
        <end position="203"/>
    </location>
</feature>
<dbReference type="InterPro" id="IPR011335">
    <property type="entry name" value="Restrct_endonuc-II-like"/>
</dbReference>
<protein>
    <recommendedName>
        <fullName evidence="1">YqaJ viral recombinase domain-containing protein</fullName>
    </recommendedName>
</protein>
<keyword evidence="3" id="KW-1185">Reference proteome</keyword>
<dbReference type="EMBL" id="JALNTZ010000010">
    <property type="protein sequence ID" value="KAJ3640547.1"/>
    <property type="molecule type" value="Genomic_DNA"/>
</dbReference>
<dbReference type="AlphaFoldDB" id="A0AA38HQ42"/>
<reference evidence="2" key="1">
    <citation type="journal article" date="2023" name="G3 (Bethesda)">
        <title>Whole genome assemblies of Zophobas morio and Tenebrio molitor.</title>
        <authorList>
            <person name="Kaur S."/>
            <person name="Stinson S.A."/>
            <person name="diCenzo G.C."/>
        </authorList>
    </citation>
    <scope>NUCLEOTIDE SEQUENCE</scope>
    <source>
        <strain evidence="2">QUZm001</strain>
    </source>
</reference>
<proteinExistence type="predicted"/>
<evidence type="ECO:0000313" key="2">
    <source>
        <dbReference type="EMBL" id="KAJ3640547.1"/>
    </source>
</evidence>
<comment type="caution">
    <text evidence="2">The sequence shown here is derived from an EMBL/GenBank/DDBJ whole genome shotgun (WGS) entry which is preliminary data.</text>
</comment>
<organism evidence="2 3">
    <name type="scientific">Zophobas morio</name>
    <dbReference type="NCBI Taxonomy" id="2755281"/>
    <lineage>
        <taxon>Eukaryota</taxon>
        <taxon>Metazoa</taxon>
        <taxon>Ecdysozoa</taxon>
        <taxon>Arthropoda</taxon>
        <taxon>Hexapoda</taxon>
        <taxon>Insecta</taxon>
        <taxon>Pterygota</taxon>
        <taxon>Neoptera</taxon>
        <taxon>Endopterygota</taxon>
        <taxon>Coleoptera</taxon>
        <taxon>Polyphaga</taxon>
        <taxon>Cucujiformia</taxon>
        <taxon>Tenebrionidae</taxon>
        <taxon>Zophobas</taxon>
    </lineage>
</organism>
<dbReference type="InterPro" id="IPR019080">
    <property type="entry name" value="YqaJ_viral_recombinase"/>
</dbReference>
<evidence type="ECO:0000313" key="3">
    <source>
        <dbReference type="Proteomes" id="UP001168821"/>
    </source>
</evidence>
<dbReference type="PANTHER" id="PTHR46609:SF8">
    <property type="entry name" value="YQAJ VIRAL RECOMBINASE DOMAIN-CONTAINING PROTEIN"/>
    <property type="match status" value="1"/>
</dbReference>
<gene>
    <name evidence="2" type="ORF">Zmor_003840</name>
</gene>
<sequence length="234" mass="27339">MDCDKDYGGDDVDFVEDQNVEDLEKLKRDFIKNQFQNCNVEEMERKTRKQAFSPIWYREKSVQLTASNFGKVCRMRKLTSTANAVKAILYSSGLTTKSLEYGRTYERTAVQSFETNFGKKVDECGLFVDNEYPYLAASPDGLIGDTELLEVKCPYAARQMTVREGIEKKVILYLFINKKGIIELKLKHPYMYQIQDQLRITKRDICNFFVYTKKDHCCIQIKKDNLFWETNMAP</sequence>
<dbReference type="Gene3D" id="3.90.320.10">
    <property type="match status" value="1"/>
</dbReference>
<dbReference type="Proteomes" id="UP001168821">
    <property type="component" value="Unassembled WGS sequence"/>
</dbReference>
<dbReference type="InterPro" id="IPR011604">
    <property type="entry name" value="PDDEXK-like_dom_sf"/>
</dbReference>
<dbReference type="Pfam" id="PF09588">
    <property type="entry name" value="YqaJ"/>
    <property type="match status" value="1"/>
</dbReference>
<accession>A0AA38HQ42</accession>
<dbReference type="GO" id="GO:0006281">
    <property type="term" value="P:DNA repair"/>
    <property type="evidence" value="ECO:0007669"/>
    <property type="project" value="UniProtKB-ARBA"/>
</dbReference>
<dbReference type="PANTHER" id="PTHR46609">
    <property type="entry name" value="EXONUCLEASE, PHAGE-TYPE/RECB, C-TERMINAL DOMAIN-CONTAINING PROTEIN"/>
    <property type="match status" value="1"/>
</dbReference>
<evidence type="ECO:0000259" key="1">
    <source>
        <dbReference type="Pfam" id="PF09588"/>
    </source>
</evidence>